<evidence type="ECO:0000256" key="1">
    <source>
        <dbReference type="ARBA" id="ARBA00012493"/>
    </source>
</evidence>
<dbReference type="InterPro" id="IPR043502">
    <property type="entry name" value="DNA/RNA_pol_sf"/>
</dbReference>
<dbReference type="InterPro" id="IPR043128">
    <property type="entry name" value="Rev_trsase/Diguanyl_cyclase"/>
</dbReference>
<dbReference type="InterPro" id="IPR050951">
    <property type="entry name" value="Retrovirus_Pol_polyprotein"/>
</dbReference>
<dbReference type="InterPro" id="IPR000477">
    <property type="entry name" value="RT_dom"/>
</dbReference>
<sequence>MSFRSLGSQQSNASNGERLKVEMKELQPLQEDYSKLQEDFSCEISLGLRKSCPFAAKILQPFCTVQREHQLDMNQLRHQLGMNRMAPLPGKINEGPHASTSYECTIMYSALYRAASDQTIVPLLPTFHGMESENPYAHIKEFEDVCNTFREGGASIDLMRLKLFPFTLKDKAKIWLNSLRPRSIRTWTDLQAEFLKKFFPTHKTNGLKRQISNFSAKENEKFYECWERYMEAINACPHHGFDTWLLVSYFYDGMPSSMKQLLETMCGGDFMSKNPEEAMDFLSYVAEVSRGWDESHRREVGKMKSQPNAFHAKAGMYALNEDVDMKAKFAAMTRRLEELELKKMHEVQAVVETPVQVVGDFVGDQKSINSQLSQRIDNIENTLNKRMDGMQNDLSQKIDNLQYSISRLTNLNIVQEKGRFPSQPHQNPKGIHEVETREGESSQVRDVKALITLRSGKKVESPTPKLYVEEKKEEETMKREEMKGKKKDISEGKEDHDSTVNANPEKELIKGELMKKHTFPPFPQALHGKKGIKNASEILEVLRQVKVNIPLLDMIKQVPTYAKFLKNLCLIKRGLNVNKKAFLTEQVSAIIQCKSPLKYKDPGCPTISVMIGGKTRLGTNQLPYSVYKQLGLGELKQTSITLSLADRSVKIPRGIIEDVLVQVDNFYYPVDFVVLDTDPFVKEANYVPIILGKPFLATSNAIINCKNGLMQLTFGNMTLELNIFHMSKKLITPEEEEVCIIDTLVEEHCDKNMQDKLNKSLEDLEEGLTEPADVLTTLQGWRKKEEILPLFNKEERQDDVKEEFPKLNLKPLPMELKYLFLEENNQIPVVISSSLTGHYEISLLEVLKRCKKAIGWQISDLKGISPLVCTHHIYMEEEAKPIRQPQRRFNPHLQEVVRTEVGITVVQNEKGEEIATRLTSGWRVCIDYRKLNVVTRKDYFPLPFIDQVLERVSSHPFYCFLDGYSGYFQIEIDVEDQEKTIFTCPFGTYAYRRMPFGLCNAPASFQRCMLSIFSDMVERIMEVFMDDITIYGGTFEECLVNLEAVLKRCIEKDLVLNWEKCHFMVHQGIVLGHIISEKGIEVDKAKVELIAKLPSPTTVKGVRQFLSHAGFYRRFIQDFSKLSRPLCEILAKDAKFVWDERCQKSFDQLKQFLTTAPIVRAPNWQLPFEVMCDASDFAIGVVLGQREDGKPYVIYCASKILNEAQRNYTTTEKELLAVVFALDKFRAYLVGSFIVVFTDHSALKYLLTKQDAKARLIRWILLLQEFDLQIRDKKGVENVVADHLSRLAIAHNSHVLPINDDFPEESLMLLEKAPWYAHIANYLVTGEVPSEWKAQDRKHFFAKIHAYYWEEPFFFKYYADQIIRKCVPKEEQQGILSHCHENACGGHFASQKTAMKVLQSGFTWPSLFKDSHIMCRSCDRCQRLGKLTKRNQMPMNPILIVDLFDVWGIDFMGPFPMSFGNSYILVGVDYVSKWVEAIPCKHNDHRVVLKFLKEKIFSRFEVPKAIISDGGTHFCNKPFKALLAKYGVKHKVATPYHPQTSRQVELANREIKNILMKVVITSRKDSSIKLHDSLWAYRTAYKTILGMSPYRLVYGKACHLPVELEYKAWWAIKRLNMDLIRAGAKTCLDLNEMEELRNDAYINSKVAKQRMKRCHDQLISNKEFRKGQRVLFYDSRLHIFLGKLKSRWIGPFIIHQPKGGRCENHIPLRKNLAALRSRCENPSSRYENRSPLRNHFVAALRPLRKPSLAHECHFAAGYHRFAAANWLRFFSRLESHRFAAEAPFRRVPRGAKPEHPLVCLLRLSKLRAFPAVSADIAMARTREAKSSSPSTCLRIPRGALVQDSTSKPPRPHLIPPPVKSAPTSPSARRYNTRRSLTIAGKKAKVSEPIDLTESSSEPESEPTPSPLPTEKSPRLAKKSPPLAKKPQPSQAPTRESQIPSDMTPEEAIRRPMSMTTNQVRNPTIIHFTIDGRHGILGDRHIAEALHIPYEPAPPSSSAKPRIAIPIIEYRGLSHIYQALATSQSILTQQITTLRSQQEQILATQAQHTAILRQIQHRLGITSAPDHAIPSPPEPSQAFPFVDQPMPHEEPPTGEAAEPSFPQHHPPTI</sequence>
<evidence type="ECO:0000259" key="9">
    <source>
        <dbReference type="PROSITE" id="PS50994"/>
    </source>
</evidence>
<evidence type="ECO:0000256" key="4">
    <source>
        <dbReference type="ARBA" id="ARBA00022722"/>
    </source>
</evidence>
<dbReference type="Pfam" id="PF17917">
    <property type="entry name" value="RT_RNaseH"/>
    <property type="match status" value="1"/>
</dbReference>
<keyword evidence="5" id="KW-0255">Endonuclease</keyword>
<dbReference type="Gene3D" id="3.10.10.10">
    <property type="entry name" value="HIV Type 1 Reverse Transcriptase, subunit A, domain 1"/>
    <property type="match status" value="1"/>
</dbReference>
<feature type="region of interest" description="Disordered" evidence="8">
    <location>
        <begin position="419"/>
        <end position="443"/>
    </location>
</feature>
<dbReference type="Gene3D" id="1.10.340.70">
    <property type="match status" value="1"/>
</dbReference>
<feature type="compositionally biased region" description="Low complexity" evidence="8">
    <location>
        <begin position="1918"/>
        <end position="1932"/>
    </location>
</feature>
<name>A5AHE2_VITVI</name>
<feature type="region of interest" description="Disordered" evidence="8">
    <location>
        <begin position="1820"/>
        <end position="1955"/>
    </location>
</feature>
<dbReference type="PROSITE" id="PS50994">
    <property type="entry name" value="INTEGRASE"/>
    <property type="match status" value="1"/>
</dbReference>
<keyword evidence="7" id="KW-0695">RNA-directed DNA polymerase</keyword>
<accession>A5AHE2</accession>
<feature type="region of interest" description="Disordered" evidence="8">
    <location>
        <begin position="2062"/>
        <end position="2108"/>
    </location>
</feature>
<keyword evidence="3" id="KW-0548">Nucleotidyltransferase</keyword>
<proteinExistence type="predicted"/>
<evidence type="ECO:0000256" key="3">
    <source>
        <dbReference type="ARBA" id="ARBA00022695"/>
    </source>
</evidence>
<evidence type="ECO:0000313" key="10">
    <source>
        <dbReference type="EMBL" id="CAN82158.1"/>
    </source>
</evidence>
<dbReference type="Pfam" id="PF00078">
    <property type="entry name" value="RVT_1"/>
    <property type="match status" value="1"/>
</dbReference>
<dbReference type="EMBL" id="AM426812">
    <property type="protein sequence ID" value="CAN82158.1"/>
    <property type="molecule type" value="Genomic_DNA"/>
</dbReference>
<feature type="compositionally biased region" description="Basic and acidic residues" evidence="8">
    <location>
        <begin position="430"/>
        <end position="443"/>
    </location>
</feature>
<keyword evidence="6" id="KW-0378">Hydrolase</keyword>
<feature type="domain" description="Integrase catalytic" evidence="9">
    <location>
        <begin position="1433"/>
        <end position="1597"/>
    </location>
</feature>
<reference evidence="10" key="1">
    <citation type="journal article" date="2007" name="PLoS ONE">
        <title>The first genome sequence of an elite grapevine cultivar (Pinot noir Vitis vinifera L.): coping with a highly heterozygous genome.</title>
        <authorList>
            <person name="Velasco R."/>
            <person name="Zharkikh A."/>
            <person name="Troggio M."/>
            <person name="Cartwright D.A."/>
            <person name="Cestaro A."/>
            <person name="Pruss D."/>
            <person name="Pindo M."/>
            <person name="FitzGerald L.M."/>
            <person name="Vezzulli S."/>
            <person name="Reid J."/>
            <person name="Malacarne G."/>
            <person name="Iliev D."/>
            <person name="Coppola G."/>
            <person name="Wardell B."/>
            <person name="Micheletti D."/>
            <person name="Macalma T."/>
            <person name="Facci M."/>
            <person name="Mitchell J.T."/>
            <person name="Perazzolli M."/>
            <person name="Eldredge G."/>
            <person name="Gatto P."/>
            <person name="Oyzerski R."/>
            <person name="Moretto M."/>
            <person name="Gutin N."/>
            <person name="Stefanini M."/>
            <person name="Chen Y."/>
            <person name="Segala C."/>
            <person name="Davenport C."/>
            <person name="Dematte L."/>
            <person name="Mraz A."/>
            <person name="Battilana J."/>
            <person name="Stormo K."/>
            <person name="Costa F."/>
            <person name="Tao Q."/>
            <person name="Si-Ammour A."/>
            <person name="Harkins T."/>
            <person name="Lackey A."/>
            <person name="Perbost C."/>
            <person name="Taillon B."/>
            <person name="Stella A."/>
            <person name="Solovyev V."/>
            <person name="Fawcett J.A."/>
            <person name="Sterck L."/>
            <person name="Vandepoele K."/>
            <person name="Grando S.M."/>
            <person name="Toppo S."/>
            <person name="Moser C."/>
            <person name="Lanchbury J."/>
            <person name="Bogden R."/>
            <person name="Skolnick M."/>
            <person name="Sgaramella V."/>
            <person name="Bhatnagar S.K."/>
            <person name="Fontana P."/>
            <person name="Gutin A."/>
            <person name="Van de Peer Y."/>
            <person name="Salamini F."/>
            <person name="Viola R."/>
        </authorList>
    </citation>
    <scope>NUCLEOTIDE SEQUENCE</scope>
</reference>
<dbReference type="GO" id="GO:0003676">
    <property type="term" value="F:nucleic acid binding"/>
    <property type="evidence" value="ECO:0007669"/>
    <property type="project" value="InterPro"/>
</dbReference>
<dbReference type="Gene3D" id="2.40.70.10">
    <property type="entry name" value="Acid Proteases"/>
    <property type="match status" value="1"/>
</dbReference>
<dbReference type="EC" id="2.7.7.49" evidence="1"/>
<dbReference type="CDD" id="cd01647">
    <property type="entry name" value="RT_LTR"/>
    <property type="match status" value="1"/>
</dbReference>
<dbReference type="Pfam" id="PF00665">
    <property type="entry name" value="rve"/>
    <property type="match status" value="1"/>
</dbReference>
<evidence type="ECO:0000256" key="6">
    <source>
        <dbReference type="ARBA" id="ARBA00022801"/>
    </source>
</evidence>
<dbReference type="Gene3D" id="3.30.420.10">
    <property type="entry name" value="Ribonuclease H-like superfamily/Ribonuclease H"/>
    <property type="match status" value="1"/>
</dbReference>
<keyword evidence="4" id="KW-0540">Nuclease</keyword>
<dbReference type="PANTHER" id="PTHR37984">
    <property type="entry name" value="PROTEIN CBG26694"/>
    <property type="match status" value="1"/>
</dbReference>
<dbReference type="GO" id="GO:0004519">
    <property type="term" value="F:endonuclease activity"/>
    <property type="evidence" value="ECO:0007669"/>
    <property type="project" value="UniProtKB-KW"/>
</dbReference>
<dbReference type="InterPro" id="IPR012337">
    <property type="entry name" value="RNaseH-like_sf"/>
</dbReference>
<dbReference type="SUPFAM" id="SSF56672">
    <property type="entry name" value="DNA/RNA polymerases"/>
    <property type="match status" value="1"/>
</dbReference>
<organism evidence="10">
    <name type="scientific">Vitis vinifera</name>
    <name type="common">Grape</name>
    <dbReference type="NCBI Taxonomy" id="29760"/>
    <lineage>
        <taxon>Eukaryota</taxon>
        <taxon>Viridiplantae</taxon>
        <taxon>Streptophyta</taxon>
        <taxon>Embryophyta</taxon>
        <taxon>Tracheophyta</taxon>
        <taxon>Spermatophyta</taxon>
        <taxon>Magnoliopsida</taxon>
        <taxon>eudicotyledons</taxon>
        <taxon>Gunneridae</taxon>
        <taxon>Pentapetalae</taxon>
        <taxon>rosids</taxon>
        <taxon>Vitales</taxon>
        <taxon>Vitaceae</taxon>
        <taxon>Viteae</taxon>
        <taxon>Vitis</taxon>
    </lineage>
</organism>
<dbReference type="FunFam" id="3.10.20.370:FF:000001">
    <property type="entry name" value="Retrovirus-related Pol polyprotein from transposon 17.6-like protein"/>
    <property type="match status" value="1"/>
</dbReference>
<evidence type="ECO:0000256" key="8">
    <source>
        <dbReference type="SAM" id="MobiDB-lite"/>
    </source>
</evidence>
<gene>
    <name evidence="10" type="ORF">VITISV_033259</name>
</gene>
<dbReference type="CDD" id="cd09274">
    <property type="entry name" value="RNase_HI_RT_Ty3"/>
    <property type="match status" value="1"/>
</dbReference>
<dbReference type="InterPro" id="IPR041373">
    <property type="entry name" value="RT_RNaseH"/>
</dbReference>
<dbReference type="Gene3D" id="3.30.70.270">
    <property type="match status" value="2"/>
</dbReference>
<dbReference type="FunFam" id="3.30.70.270:FF:000020">
    <property type="entry name" value="Transposon Tf2-6 polyprotein-like Protein"/>
    <property type="match status" value="1"/>
</dbReference>
<feature type="region of interest" description="Disordered" evidence="8">
    <location>
        <begin position="471"/>
        <end position="500"/>
    </location>
</feature>
<dbReference type="PANTHER" id="PTHR37984:SF5">
    <property type="entry name" value="PROTEIN NYNRIN-LIKE"/>
    <property type="match status" value="1"/>
</dbReference>
<dbReference type="CDD" id="cd00303">
    <property type="entry name" value="retropepsin_like"/>
    <property type="match status" value="1"/>
</dbReference>
<evidence type="ECO:0000256" key="2">
    <source>
        <dbReference type="ARBA" id="ARBA00022679"/>
    </source>
</evidence>
<dbReference type="InterPro" id="IPR005162">
    <property type="entry name" value="Retrotrans_gag_dom"/>
</dbReference>
<keyword evidence="2" id="KW-0808">Transferase</keyword>
<dbReference type="GO" id="GO:0015074">
    <property type="term" value="P:DNA integration"/>
    <property type="evidence" value="ECO:0007669"/>
    <property type="project" value="InterPro"/>
</dbReference>
<evidence type="ECO:0000256" key="7">
    <source>
        <dbReference type="ARBA" id="ARBA00022918"/>
    </source>
</evidence>
<dbReference type="Pfam" id="PF03732">
    <property type="entry name" value="Retrotrans_gag"/>
    <property type="match status" value="1"/>
</dbReference>
<dbReference type="Pfam" id="PF17921">
    <property type="entry name" value="Integrase_H2C2"/>
    <property type="match status" value="1"/>
</dbReference>
<protein>
    <recommendedName>
        <fullName evidence="1">RNA-directed DNA polymerase</fullName>
        <ecNumber evidence="1">2.7.7.49</ecNumber>
    </recommendedName>
</protein>
<dbReference type="InterPro" id="IPR021109">
    <property type="entry name" value="Peptidase_aspartic_dom_sf"/>
</dbReference>
<dbReference type="SUPFAM" id="SSF53098">
    <property type="entry name" value="Ribonuclease H-like"/>
    <property type="match status" value="1"/>
</dbReference>
<evidence type="ECO:0000256" key="5">
    <source>
        <dbReference type="ARBA" id="ARBA00022759"/>
    </source>
</evidence>
<dbReference type="InterPro" id="IPR001584">
    <property type="entry name" value="Integrase_cat-core"/>
</dbReference>
<dbReference type="InterPro" id="IPR036397">
    <property type="entry name" value="RNaseH_sf"/>
</dbReference>
<dbReference type="GO" id="GO:0003964">
    <property type="term" value="F:RNA-directed DNA polymerase activity"/>
    <property type="evidence" value="ECO:0007669"/>
    <property type="project" value="UniProtKB-KW"/>
</dbReference>
<dbReference type="GO" id="GO:0016787">
    <property type="term" value="F:hydrolase activity"/>
    <property type="evidence" value="ECO:0007669"/>
    <property type="project" value="UniProtKB-KW"/>
</dbReference>
<dbReference type="InterPro" id="IPR041588">
    <property type="entry name" value="Integrase_H2C2"/>
</dbReference>